<reference evidence="3 5" key="1">
    <citation type="journal article" date="2012" name="Nature">
        <title>Algal genomes reveal evolutionary mosaicism and the fate of nucleomorphs.</title>
        <authorList>
            <consortium name="DOE Joint Genome Institute"/>
            <person name="Curtis B.A."/>
            <person name="Tanifuji G."/>
            <person name="Burki F."/>
            <person name="Gruber A."/>
            <person name="Irimia M."/>
            <person name="Maruyama S."/>
            <person name="Arias M.C."/>
            <person name="Ball S.G."/>
            <person name="Gile G.H."/>
            <person name="Hirakawa Y."/>
            <person name="Hopkins J.F."/>
            <person name="Kuo A."/>
            <person name="Rensing S.A."/>
            <person name="Schmutz J."/>
            <person name="Symeonidi A."/>
            <person name="Elias M."/>
            <person name="Eveleigh R.J."/>
            <person name="Herman E.K."/>
            <person name="Klute M.J."/>
            <person name="Nakayama T."/>
            <person name="Obornik M."/>
            <person name="Reyes-Prieto A."/>
            <person name="Armbrust E.V."/>
            <person name="Aves S.J."/>
            <person name="Beiko R.G."/>
            <person name="Coutinho P."/>
            <person name="Dacks J.B."/>
            <person name="Durnford D.G."/>
            <person name="Fast N.M."/>
            <person name="Green B.R."/>
            <person name="Grisdale C.J."/>
            <person name="Hempel F."/>
            <person name="Henrissat B."/>
            <person name="Hoppner M.P."/>
            <person name="Ishida K."/>
            <person name="Kim E."/>
            <person name="Koreny L."/>
            <person name="Kroth P.G."/>
            <person name="Liu Y."/>
            <person name="Malik S.B."/>
            <person name="Maier U.G."/>
            <person name="McRose D."/>
            <person name="Mock T."/>
            <person name="Neilson J.A."/>
            <person name="Onodera N.T."/>
            <person name="Poole A.M."/>
            <person name="Pritham E.J."/>
            <person name="Richards T.A."/>
            <person name="Rocap G."/>
            <person name="Roy S.W."/>
            <person name="Sarai C."/>
            <person name="Schaack S."/>
            <person name="Shirato S."/>
            <person name="Slamovits C.H."/>
            <person name="Spencer D.F."/>
            <person name="Suzuki S."/>
            <person name="Worden A.Z."/>
            <person name="Zauner S."/>
            <person name="Barry K."/>
            <person name="Bell C."/>
            <person name="Bharti A.K."/>
            <person name="Crow J.A."/>
            <person name="Grimwood J."/>
            <person name="Kramer R."/>
            <person name="Lindquist E."/>
            <person name="Lucas S."/>
            <person name="Salamov A."/>
            <person name="McFadden G.I."/>
            <person name="Lane C.E."/>
            <person name="Keeling P.J."/>
            <person name="Gray M.W."/>
            <person name="Grigoriev I.V."/>
            <person name="Archibald J.M."/>
        </authorList>
    </citation>
    <scope>NUCLEOTIDE SEQUENCE</scope>
    <source>
        <strain evidence="3 5">CCMP2712</strain>
    </source>
</reference>
<dbReference type="GeneID" id="17311742"/>
<evidence type="ECO:0000256" key="1">
    <source>
        <dbReference type="SAM" id="Coils"/>
    </source>
</evidence>
<evidence type="ECO:0000313" key="5">
    <source>
        <dbReference type="Proteomes" id="UP000011087"/>
    </source>
</evidence>
<name>L1K2K3_GUITC</name>
<organism evidence="3">
    <name type="scientific">Guillardia theta (strain CCMP2712)</name>
    <name type="common">Cryptophyte</name>
    <dbReference type="NCBI Taxonomy" id="905079"/>
    <lineage>
        <taxon>Eukaryota</taxon>
        <taxon>Cryptophyceae</taxon>
        <taxon>Pyrenomonadales</taxon>
        <taxon>Geminigeraceae</taxon>
        <taxon>Guillardia</taxon>
    </lineage>
</organism>
<dbReference type="EMBL" id="JH992966">
    <property type="protein sequence ID" value="EKX54814.1"/>
    <property type="molecule type" value="Genomic_DNA"/>
</dbReference>
<dbReference type="RefSeq" id="XP_005841794.1">
    <property type="nucleotide sequence ID" value="XM_005841737.1"/>
</dbReference>
<dbReference type="HOGENOM" id="CLU_648041_0_0_1"/>
<keyword evidence="5" id="KW-1185">Reference proteome</keyword>
<evidence type="ECO:0000313" key="3">
    <source>
        <dbReference type="EMBL" id="EKX54814.1"/>
    </source>
</evidence>
<evidence type="ECO:0000256" key="2">
    <source>
        <dbReference type="SAM" id="MobiDB-lite"/>
    </source>
</evidence>
<dbReference type="EnsemblProtists" id="EKX54814">
    <property type="protein sequence ID" value="EKX54814"/>
    <property type="gene ID" value="GUITHDRAFT_99463"/>
</dbReference>
<dbReference type="PaxDb" id="55529-EKX54814"/>
<keyword evidence="1" id="KW-0175">Coiled coil</keyword>
<reference evidence="5" key="2">
    <citation type="submission" date="2012-11" db="EMBL/GenBank/DDBJ databases">
        <authorList>
            <person name="Kuo A."/>
            <person name="Curtis B.A."/>
            <person name="Tanifuji G."/>
            <person name="Burki F."/>
            <person name="Gruber A."/>
            <person name="Irimia M."/>
            <person name="Maruyama S."/>
            <person name="Arias M.C."/>
            <person name="Ball S.G."/>
            <person name="Gile G.H."/>
            <person name="Hirakawa Y."/>
            <person name="Hopkins J.F."/>
            <person name="Rensing S.A."/>
            <person name="Schmutz J."/>
            <person name="Symeonidi A."/>
            <person name="Elias M."/>
            <person name="Eveleigh R.J."/>
            <person name="Herman E.K."/>
            <person name="Klute M.J."/>
            <person name="Nakayama T."/>
            <person name="Obornik M."/>
            <person name="Reyes-Prieto A."/>
            <person name="Armbrust E.V."/>
            <person name="Aves S.J."/>
            <person name="Beiko R.G."/>
            <person name="Coutinho P."/>
            <person name="Dacks J.B."/>
            <person name="Durnford D.G."/>
            <person name="Fast N.M."/>
            <person name="Green B.R."/>
            <person name="Grisdale C."/>
            <person name="Hempe F."/>
            <person name="Henrissat B."/>
            <person name="Hoppner M.P."/>
            <person name="Ishida K.-I."/>
            <person name="Kim E."/>
            <person name="Koreny L."/>
            <person name="Kroth P.G."/>
            <person name="Liu Y."/>
            <person name="Malik S.-B."/>
            <person name="Maier U.G."/>
            <person name="McRose D."/>
            <person name="Mock T."/>
            <person name="Neilson J.A."/>
            <person name="Onodera N.T."/>
            <person name="Poole A.M."/>
            <person name="Pritham E.J."/>
            <person name="Richards T.A."/>
            <person name="Rocap G."/>
            <person name="Roy S.W."/>
            <person name="Sarai C."/>
            <person name="Schaack S."/>
            <person name="Shirato S."/>
            <person name="Slamovits C.H."/>
            <person name="Spencer D.F."/>
            <person name="Suzuki S."/>
            <person name="Worden A.Z."/>
            <person name="Zauner S."/>
            <person name="Barry K."/>
            <person name="Bell C."/>
            <person name="Bharti A.K."/>
            <person name="Crow J.A."/>
            <person name="Grimwood J."/>
            <person name="Kramer R."/>
            <person name="Lindquist E."/>
            <person name="Lucas S."/>
            <person name="Salamov A."/>
            <person name="McFadden G.I."/>
            <person name="Lane C.E."/>
            <person name="Keeling P.J."/>
            <person name="Gray M.W."/>
            <person name="Grigoriev I.V."/>
            <person name="Archibald J.M."/>
        </authorList>
    </citation>
    <scope>NUCLEOTIDE SEQUENCE</scope>
    <source>
        <strain evidence="5">CCMP2712</strain>
    </source>
</reference>
<gene>
    <name evidence="3" type="ORF">GUITHDRAFT_99463</name>
</gene>
<accession>L1K2K3</accession>
<evidence type="ECO:0000313" key="4">
    <source>
        <dbReference type="EnsemblProtists" id="EKX54814"/>
    </source>
</evidence>
<reference evidence="4" key="3">
    <citation type="submission" date="2015-06" db="UniProtKB">
        <authorList>
            <consortium name="EnsemblProtists"/>
        </authorList>
    </citation>
    <scope>IDENTIFICATION</scope>
</reference>
<protein>
    <submittedName>
        <fullName evidence="3 4">Uncharacterized protein</fullName>
    </submittedName>
</protein>
<dbReference type="Proteomes" id="UP000011087">
    <property type="component" value="Unassembled WGS sequence"/>
</dbReference>
<feature type="region of interest" description="Disordered" evidence="2">
    <location>
        <begin position="1"/>
        <end position="37"/>
    </location>
</feature>
<dbReference type="KEGG" id="gtt:GUITHDRAFT_99463"/>
<feature type="coiled-coil region" evidence="1">
    <location>
        <begin position="113"/>
        <end position="199"/>
    </location>
</feature>
<proteinExistence type="predicted"/>
<dbReference type="AlphaFoldDB" id="L1K2K3"/>
<sequence length="424" mass="48897">MVLLPVDSPSSDSLTLPGHSPIVASKDMQSSPCGPLPQEQLVEEFNSSDTSEVVEAAEEADVVNDSRSSDLASLSWQEPSSPWTVEVSKQNFDILHMKLERAIFESERSLQKAEIAQNQLKVKNRTISRLEEKMEHMQHRLSHMAQLEIEIKGLNLKLMNEEDGRRTFFREAEELRQANVLLEAKLEEARECLEDALQDRILASFKLKKVEKQLNYDCNCDGKLRLKYERVRRQLDSLLSRDLMRGCFHALQHELARACQHRQRAIASGGRLQRRSLTCILAGWTEYVLMRRKKKACREVVERSVKSERAHLCLWALWLVRGQSLDQNFSAMLHSRTSRRDLQAKRAALSVWSSCTRTGYEVAKAVKHLSLHHEITLRTRQTRSHFFYLWRFTLQLDRRLQAECEHEKVVEAGDADDDAHVADG</sequence>
<feature type="compositionally biased region" description="Low complexity" evidence="2">
    <location>
        <begin position="1"/>
        <end position="17"/>
    </location>
</feature>